<sequence length="239" mass="26407">MATWLLIFFPAMLAGLVQGLTGFGAVIVMMTFFPAILPIAPAAGIAGLSMLASMVGLTFRYRHEFKLKRVLPPFIIYAAVATWSVHLSSVLDTHVMRMMLGGLLVALYLYFTLVKNSGDRKFPWYIAVGFMIISGFFNGLLGIGGPLMALYFLSLSKSIPEYTANIQGFFLIDAFYINSVRVANGILVPHDVPYILVGMVAAGIGTIIATRIASKLDDQVFRKWIYRFIGLSGIYYLFF</sequence>
<feature type="transmembrane region" description="Helical" evidence="8">
    <location>
        <begin position="95"/>
        <end position="113"/>
    </location>
</feature>
<dbReference type="PANTHER" id="PTHR30269:SF37">
    <property type="entry name" value="MEMBRANE TRANSPORTER PROTEIN"/>
    <property type="match status" value="1"/>
</dbReference>
<dbReference type="EMBL" id="CP012288">
    <property type="protein sequence ID" value="AMV66837.1"/>
    <property type="molecule type" value="Genomic_DNA"/>
</dbReference>
<dbReference type="Proteomes" id="UP000076244">
    <property type="component" value="Chromosome"/>
</dbReference>
<feature type="transmembrane region" description="Helical" evidence="8">
    <location>
        <begin position="194"/>
        <end position="213"/>
    </location>
</feature>
<dbReference type="PANTHER" id="PTHR30269">
    <property type="entry name" value="TRANSMEMBRANE PROTEIN YFCA"/>
    <property type="match status" value="1"/>
</dbReference>
<dbReference type="InterPro" id="IPR002781">
    <property type="entry name" value="TM_pro_TauE-like"/>
</dbReference>
<dbReference type="Pfam" id="PF01925">
    <property type="entry name" value="TauE"/>
    <property type="match status" value="1"/>
</dbReference>
<evidence type="ECO:0000256" key="2">
    <source>
        <dbReference type="ARBA" id="ARBA00009142"/>
    </source>
</evidence>
<evidence type="ECO:0000256" key="1">
    <source>
        <dbReference type="ARBA" id="ARBA00004651"/>
    </source>
</evidence>
<dbReference type="Proteomes" id="UP000076405">
    <property type="component" value="Chromosome"/>
</dbReference>
<gene>
    <name evidence="9" type="ORF">ADU70_1797</name>
    <name evidence="10" type="ORF">ADU72_0896</name>
</gene>
<evidence type="ECO:0000256" key="4">
    <source>
        <dbReference type="ARBA" id="ARBA00022475"/>
    </source>
</evidence>
<feature type="transmembrane region" description="Helical" evidence="8">
    <location>
        <begin position="220"/>
        <end position="238"/>
    </location>
</feature>
<evidence type="ECO:0000256" key="5">
    <source>
        <dbReference type="ARBA" id="ARBA00022692"/>
    </source>
</evidence>
<keyword evidence="4 8" id="KW-1003">Cell membrane</keyword>
<feature type="transmembrane region" description="Helical" evidence="8">
    <location>
        <begin position="70"/>
        <end position="89"/>
    </location>
</feature>
<evidence type="ECO:0000313" key="12">
    <source>
        <dbReference type="Proteomes" id="UP000076405"/>
    </source>
</evidence>
<evidence type="ECO:0000313" key="10">
    <source>
        <dbReference type="EMBL" id="AMV66837.1"/>
    </source>
</evidence>
<evidence type="ECO:0000313" key="9">
    <source>
        <dbReference type="EMBL" id="AMV63267.1"/>
    </source>
</evidence>
<feature type="transmembrane region" description="Helical" evidence="8">
    <location>
        <begin position="125"/>
        <end position="153"/>
    </location>
</feature>
<keyword evidence="3" id="KW-0813">Transport</keyword>
<dbReference type="KEGG" id="pdm:ADU72_0896"/>
<proteinExistence type="inferred from homology"/>
<reference evidence="11 12" key="1">
    <citation type="journal article" date="2016" name="PLoS ONE">
        <title>The Identification of Novel Diagnostic Marker Genes for the Detection of Beer Spoiling Pediococcus damnosus Strains Using the BlAst Diagnostic Gene findEr.</title>
        <authorList>
            <person name="Behr J."/>
            <person name="Geissler A.J."/>
            <person name="Schmid J."/>
            <person name="Zehe A."/>
            <person name="Vogel R.F."/>
        </authorList>
    </citation>
    <scope>NUCLEOTIDE SEQUENCE [LARGE SCALE GENOMIC DNA]</scope>
    <source>
        <strain evidence="9 12">TMW 2.1533</strain>
        <strain evidence="10 11">TMW 2.1535</strain>
    </source>
</reference>
<evidence type="ECO:0000313" key="11">
    <source>
        <dbReference type="Proteomes" id="UP000076244"/>
    </source>
</evidence>
<feature type="transmembrane region" description="Helical" evidence="8">
    <location>
        <begin position="35"/>
        <end position="58"/>
    </location>
</feature>
<organism evidence="9 12">
    <name type="scientific">Pediococcus damnosus</name>
    <dbReference type="NCBI Taxonomy" id="51663"/>
    <lineage>
        <taxon>Bacteria</taxon>
        <taxon>Bacillati</taxon>
        <taxon>Bacillota</taxon>
        <taxon>Bacilli</taxon>
        <taxon>Lactobacillales</taxon>
        <taxon>Lactobacillaceae</taxon>
        <taxon>Pediococcus</taxon>
    </lineage>
</organism>
<dbReference type="InterPro" id="IPR052017">
    <property type="entry name" value="TSUP"/>
</dbReference>
<dbReference type="GO" id="GO:0005886">
    <property type="term" value="C:plasma membrane"/>
    <property type="evidence" value="ECO:0007669"/>
    <property type="project" value="UniProtKB-SubCell"/>
</dbReference>
<protein>
    <recommendedName>
        <fullName evidence="8">Probable membrane transporter protein</fullName>
    </recommendedName>
</protein>
<evidence type="ECO:0000256" key="3">
    <source>
        <dbReference type="ARBA" id="ARBA00022448"/>
    </source>
</evidence>
<keyword evidence="5 8" id="KW-0812">Transmembrane</keyword>
<dbReference type="OrthoDB" id="7843147at2"/>
<comment type="subcellular location">
    <subcellularLocation>
        <location evidence="1 8">Cell membrane</location>
        <topology evidence="1 8">Multi-pass membrane protein</topology>
    </subcellularLocation>
</comment>
<keyword evidence="7 8" id="KW-0472">Membrane</keyword>
<evidence type="ECO:0000256" key="7">
    <source>
        <dbReference type="ARBA" id="ARBA00023136"/>
    </source>
</evidence>
<keyword evidence="11" id="KW-1185">Reference proteome</keyword>
<evidence type="ECO:0000256" key="6">
    <source>
        <dbReference type="ARBA" id="ARBA00022989"/>
    </source>
</evidence>
<dbReference type="RefSeq" id="WP_056986106.1">
    <property type="nucleotide sequence ID" value="NZ_BAAAXI010000180.1"/>
</dbReference>
<name>A0A0R2HJK4_9LACO</name>
<evidence type="ECO:0000256" key="8">
    <source>
        <dbReference type="RuleBase" id="RU363041"/>
    </source>
</evidence>
<dbReference type="AlphaFoldDB" id="A0A0R2HJK4"/>
<comment type="similarity">
    <text evidence="2 8">Belongs to the 4-toluene sulfonate uptake permease (TSUP) (TC 2.A.102) family.</text>
</comment>
<dbReference type="EMBL" id="CP012275">
    <property type="protein sequence ID" value="AMV63267.1"/>
    <property type="molecule type" value="Genomic_DNA"/>
</dbReference>
<keyword evidence="6 8" id="KW-1133">Transmembrane helix</keyword>
<accession>A0A0R2HJK4</accession>